<dbReference type="EMBL" id="CP018082">
    <property type="protein sequence ID" value="APE33840.1"/>
    <property type="molecule type" value="Genomic_DNA"/>
</dbReference>
<feature type="chain" id="PRO_5038726859" description="FMN-binding domain-containing protein" evidence="2">
    <location>
        <begin position="20"/>
        <end position="134"/>
    </location>
</feature>
<name>A0A1J0VP76_9NOCA</name>
<proteinExistence type="predicted"/>
<keyword evidence="2" id="KW-0732">Signal</keyword>
<feature type="signal peptide" evidence="2">
    <location>
        <begin position="1"/>
        <end position="19"/>
    </location>
</feature>
<evidence type="ECO:0000313" key="3">
    <source>
        <dbReference type="EMBL" id="APE33840.1"/>
    </source>
</evidence>
<keyword evidence="4" id="KW-1185">Reference proteome</keyword>
<evidence type="ECO:0000256" key="1">
    <source>
        <dbReference type="SAM" id="MobiDB-lite"/>
    </source>
</evidence>
<feature type="region of interest" description="Disordered" evidence="1">
    <location>
        <begin position="20"/>
        <end position="49"/>
    </location>
</feature>
<accession>A0A1J0VP76</accession>
<evidence type="ECO:0000256" key="2">
    <source>
        <dbReference type="SAM" id="SignalP"/>
    </source>
</evidence>
<organism evidence="3 4">
    <name type="scientific">Nocardia mangyaensis</name>
    <dbReference type="NCBI Taxonomy" id="2213200"/>
    <lineage>
        <taxon>Bacteria</taxon>
        <taxon>Bacillati</taxon>
        <taxon>Actinomycetota</taxon>
        <taxon>Actinomycetes</taxon>
        <taxon>Mycobacteriales</taxon>
        <taxon>Nocardiaceae</taxon>
        <taxon>Nocardia</taxon>
    </lineage>
</organism>
<gene>
    <name evidence="3" type="ORF">BOX37_07505</name>
</gene>
<dbReference type="Proteomes" id="UP000183810">
    <property type="component" value="Chromosome"/>
</dbReference>
<protein>
    <recommendedName>
        <fullName evidence="5">FMN-binding domain-containing protein</fullName>
    </recommendedName>
</protein>
<evidence type="ECO:0008006" key="5">
    <source>
        <dbReference type="Google" id="ProtNLM"/>
    </source>
</evidence>
<dbReference type="AlphaFoldDB" id="A0A1J0VP76"/>
<evidence type="ECO:0000313" key="4">
    <source>
        <dbReference type="Proteomes" id="UP000183810"/>
    </source>
</evidence>
<dbReference type="KEGG" id="nsl:BOX37_07505"/>
<reference evidence="3" key="1">
    <citation type="submission" date="2016-11" db="EMBL/GenBank/DDBJ databases">
        <authorList>
            <person name="Jaros S."/>
            <person name="Januszkiewicz K."/>
            <person name="Wedrychowicz H."/>
        </authorList>
    </citation>
    <scope>NUCLEOTIDE SEQUENCE [LARGE SCALE GENOMIC DNA]</scope>
    <source>
        <strain evidence="3">Y48</strain>
    </source>
</reference>
<sequence length="134" mass="13384">MLLTPVAAGAFLLSACGGADDTAAEPTPSATKEESGVYTPGEYQAEGSYQTPAGTQKVGVTMSLAADGTVDAVRVDPRGTGGSLAFQARFVGGIANEVVGKRIDELNVTKVSGSSLTSGGFNAAIETIKNEAAA</sequence>